<keyword evidence="12" id="KW-0282">Flagellum</keyword>
<dbReference type="InterPro" id="IPR018035">
    <property type="entry name" value="Flagellar_FliH/T3SS_HrpE"/>
</dbReference>
<dbReference type="Pfam" id="PF02108">
    <property type="entry name" value="FliH"/>
    <property type="match status" value="1"/>
</dbReference>
<evidence type="ECO:0000256" key="5">
    <source>
        <dbReference type="ARBA" id="ARBA00022448"/>
    </source>
</evidence>
<dbReference type="GO" id="GO:0071973">
    <property type="term" value="P:bacterial-type flagellum-dependent cell motility"/>
    <property type="evidence" value="ECO:0007669"/>
    <property type="project" value="InterPro"/>
</dbReference>
<dbReference type="GO" id="GO:0044781">
    <property type="term" value="P:bacterial-type flagellum organization"/>
    <property type="evidence" value="ECO:0007669"/>
    <property type="project" value="UniProtKB-KW"/>
</dbReference>
<comment type="similarity">
    <text evidence="3">Belongs to the FliH family.</text>
</comment>
<comment type="function">
    <text evidence="1">Needed for flagellar regrowth and assembly.</text>
</comment>
<keyword evidence="12" id="KW-0966">Cell projection</keyword>
<evidence type="ECO:0000256" key="4">
    <source>
        <dbReference type="ARBA" id="ARBA00016507"/>
    </source>
</evidence>
<evidence type="ECO:0000256" key="8">
    <source>
        <dbReference type="ARBA" id="ARBA00022927"/>
    </source>
</evidence>
<proteinExistence type="inferred from homology"/>
<dbReference type="InterPro" id="IPR000563">
    <property type="entry name" value="Flag_FliH"/>
</dbReference>
<evidence type="ECO:0000313" key="13">
    <source>
        <dbReference type="Proteomes" id="UP000043316"/>
    </source>
</evidence>
<sequence>MSTSDNDPQKMWQPWRPANLLDNNEEDALQTIRVNVAGEDPLSEAKLQAELSRLRKQAEEKGFEKGKASGYEEGKKEGYDAGVQQGLEEGRETGRTEINAQQEQTAIRLKTLLQNVQGALDSLDSVIPSRLAQLSLSAARALLGKNIVNDSTNEMLQERIQHLLRDEPLFKEQTQMWVSTEDEPFIAQQFSKTLEKRGWTLNVDEDMLPGGCRITSDEGEIDESLETRWKMLCTLVREEHHE</sequence>
<dbReference type="RefSeq" id="WP_072102609.1">
    <property type="nucleotide sequence ID" value="NZ_CWJI01000019.1"/>
</dbReference>
<accession>A0A0H5MIL0</accession>
<evidence type="ECO:0000256" key="2">
    <source>
        <dbReference type="ARBA" id="ARBA00004496"/>
    </source>
</evidence>
<dbReference type="PANTHER" id="PTHR34982">
    <property type="entry name" value="YOP PROTEINS TRANSLOCATION PROTEIN L"/>
    <property type="match status" value="1"/>
</dbReference>
<evidence type="ECO:0000313" key="12">
    <source>
        <dbReference type="EMBL" id="CRY56946.1"/>
    </source>
</evidence>
<dbReference type="InterPro" id="IPR051472">
    <property type="entry name" value="T3SS_Stator/FliH"/>
</dbReference>
<dbReference type="PANTHER" id="PTHR34982:SF1">
    <property type="entry name" value="FLAGELLAR ASSEMBLY PROTEIN FLIH"/>
    <property type="match status" value="1"/>
</dbReference>
<organism evidence="12 13">
    <name type="scientific">Yersinia intermedia</name>
    <dbReference type="NCBI Taxonomy" id="631"/>
    <lineage>
        <taxon>Bacteria</taxon>
        <taxon>Pseudomonadati</taxon>
        <taxon>Pseudomonadota</taxon>
        <taxon>Gammaproteobacteria</taxon>
        <taxon>Enterobacterales</taxon>
        <taxon>Yersiniaceae</taxon>
        <taxon>Yersinia</taxon>
    </lineage>
</organism>
<keyword evidence="9" id="KW-1006">Bacterial flagellum protein export</keyword>
<gene>
    <name evidence="12" type="primary">fliH_2</name>
    <name evidence="12" type="ORF">ERS008476_03993</name>
</gene>
<dbReference type="Proteomes" id="UP000043316">
    <property type="component" value="Unassembled WGS sequence"/>
</dbReference>
<feature type="compositionally biased region" description="Basic and acidic residues" evidence="10">
    <location>
        <begin position="53"/>
        <end position="79"/>
    </location>
</feature>
<feature type="domain" description="Flagellar assembly protein FliH/Type III secretion system HrpE" evidence="11">
    <location>
        <begin position="106"/>
        <end position="231"/>
    </location>
</feature>
<name>A0A0H5MIL0_YERIN</name>
<keyword evidence="8" id="KW-0653">Protein transport</keyword>
<evidence type="ECO:0000256" key="3">
    <source>
        <dbReference type="ARBA" id="ARBA00006602"/>
    </source>
</evidence>
<comment type="subcellular location">
    <subcellularLocation>
        <location evidence="2">Cytoplasm</location>
    </subcellularLocation>
</comment>
<dbReference type="GO" id="GO:0009288">
    <property type="term" value="C:bacterial-type flagellum"/>
    <property type="evidence" value="ECO:0007669"/>
    <property type="project" value="InterPro"/>
</dbReference>
<keyword evidence="12" id="KW-0969">Cilium</keyword>
<dbReference type="GO" id="GO:0003774">
    <property type="term" value="F:cytoskeletal motor activity"/>
    <property type="evidence" value="ECO:0007669"/>
    <property type="project" value="InterPro"/>
</dbReference>
<evidence type="ECO:0000256" key="10">
    <source>
        <dbReference type="SAM" id="MobiDB-lite"/>
    </source>
</evidence>
<keyword evidence="7" id="KW-1005">Bacterial flagellum biogenesis</keyword>
<dbReference type="AlphaFoldDB" id="A0A0H5MIL0"/>
<evidence type="ECO:0000256" key="9">
    <source>
        <dbReference type="ARBA" id="ARBA00023225"/>
    </source>
</evidence>
<dbReference type="EMBL" id="CWJI01000019">
    <property type="protein sequence ID" value="CRY56946.1"/>
    <property type="molecule type" value="Genomic_DNA"/>
</dbReference>
<keyword evidence="6" id="KW-0963">Cytoplasm</keyword>
<evidence type="ECO:0000256" key="1">
    <source>
        <dbReference type="ARBA" id="ARBA00003041"/>
    </source>
</evidence>
<feature type="region of interest" description="Disordered" evidence="10">
    <location>
        <begin position="53"/>
        <end position="80"/>
    </location>
</feature>
<reference evidence="13" key="1">
    <citation type="submission" date="2015-03" db="EMBL/GenBank/DDBJ databases">
        <authorList>
            <consortium name="Pathogen Informatics"/>
        </authorList>
    </citation>
    <scope>NUCLEOTIDE SEQUENCE [LARGE SCALE GENOMIC DNA]</scope>
    <source>
        <strain evidence="13">R148</strain>
    </source>
</reference>
<evidence type="ECO:0000256" key="7">
    <source>
        <dbReference type="ARBA" id="ARBA00022795"/>
    </source>
</evidence>
<dbReference type="PRINTS" id="PR01003">
    <property type="entry name" value="FLGFLIH"/>
</dbReference>
<keyword evidence="5" id="KW-0813">Transport</keyword>
<dbReference type="GO" id="GO:0015031">
    <property type="term" value="P:protein transport"/>
    <property type="evidence" value="ECO:0007669"/>
    <property type="project" value="UniProtKB-KW"/>
</dbReference>
<dbReference type="GO" id="GO:0005829">
    <property type="term" value="C:cytosol"/>
    <property type="evidence" value="ECO:0007669"/>
    <property type="project" value="TreeGrafter"/>
</dbReference>
<protein>
    <recommendedName>
        <fullName evidence="4">Flagellar assembly protein FliH</fullName>
    </recommendedName>
</protein>
<evidence type="ECO:0000256" key="6">
    <source>
        <dbReference type="ARBA" id="ARBA00022490"/>
    </source>
</evidence>
<evidence type="ECO:0000259" key="11">
    <source>
        <dbReference type="Pfam" id="PF02108"/>
    </source>
</evidence>